<keyword evidence="2" id="KW-1133">Transmembrane helix</keyword>
<dbReference type="KEGG" id="csn:Cyast_0271"/>
<dbReference type="eggNOG" id="COG4223">
    <property type="taxonomic scope" value="Bacteria"/>
</dbReference>
<dbReference type="STRING" id="292563.Cyast_0271"/>
<reference evidence="4" key="1">
    <citation type="journal article" date="2013" name="Proc. Natl. Acad. Sci. U.S.A.">
        <title>Improving the coverage of the cyanobacterial phylum using diversity-driven genome sequencing.</title>
        <authorList>
            <person name="Shih P.M."/>
            <person name="Wu D."/>
            <person name="Latifi A."/>
            <person name="Axen S.D."/>
            <person name="Fewer D.P."/>
            <person name="Talla E."/>
            <person name="Calteau A."/>
            <person name="Cai F."/>
            <person name="Tandeau de Marsac N."/>
            <person name="Rippka R."/>
            <person name="Herdman M."/>
            <person name="Sivonen K."/>
            <person name="Coursin T."/>
            <person name="Laurent T."/>
            <person name="Goodwin L."/>
            <person name="Nolan M."/>
            <person name="Davenport K.W."/>
            <person name="Han C.S."/>
            <person name="Rubin E.M."/>
            <person name="Eisen J.A."/>
            <person name="Woyke T."/>
            <person name="Gugger M."/>
            <person name="Kerfeld C.A."/>
        </authorList>
    </citation>
    <scope>NUCLEOTIDE SEQUENCE [LARGE SCALE GENOMIC DNA]</scope>
    <source>
        <strain evidence="4">ATCC 29140 / PCC 7202</strain>
    </source>
</reference>
<evidence type="ECO:0000313" key="3">
    <source>
        <dbReference type="EMBL" id="AFZ46251.1"/>
    </source>
</evidence>
<keyword evidence="2" id="KW-0812">Transmembrane</keyword>
<feature type="compositionally biased region" description="Polar residues" evidence="1">
    <location>
        <begin position="126"/>
        <end position="137"/>
    </location>
</feature>
<proteinExistence type="predicted"/>
<accession>K9YH26</accession>
<feature type="transmembrane region" description="Helical" evidence="2">
    <location>
        <begin position="22"/>
        <end position="43"/>
    </location>
</feature>
<feature type="compositionally biased region" description="Pro residues" evidence="1">
    <location>
        <begin position="138"/>
        <end position="149"/>
    </location>
</feature>
<dbReference type="Proteomes" id="UP000010483">
    <property type="component" value="Chromosome"/>
</dbReference>
<evidence type="ECO:0008006" key="5">
    <source>
        <dbReference type="Google" id="ProtNLM"/>
    </source>
</evidence>
<gene>
    <name evidence="3" type="ordered locus">Cyast_0271</name>
</gene>
<protein>
    <recommendedName>
        <fullName evidence="5">Type II secretion system protein GspC N-terminal domain-containing protein</fullName>
    </recommendedName>
</protein>
<evidence type="ECO:0000256" key="2">
    <source>
        <dbReference type="SAM" id="Phobius"/>
    </source>
</evidence>
<organism evidence="3 4">
    <name type="scientific">Cyanobacterium stanieri (strain ATCC 29140 / PCC 7202)</name>
    <dbReference type="NCBI Taxonomy" id="292563"/>
    <lineage>
        <taxon>Bacteria</taxon>
        <taxon>Bacillati</taxon>
        <taxon>Cyanobacteriota</taxon>
        <taxon>Cyanophyceae</taxon>
        <taxon>Oscillatoriophycideae</taxon>
        <taxon>Chroococcales</taxon>
        <taxon>Geminocystaceae</taxon>
        <taxon>Cyanobacterium</taxon>
    </lineage>
</organism>
<evidence type="ECO:0000313" key="4">
    <source>
        <dbReference type="Proteomes" id="UP000010483"/>
    </source>
</evidence>
<dbReference type="EMBL" id="CP003940">
    <property type="protein sequence ID" value="AFZ46251.1"/>
    <property type="molecule type" value="Genomic_DNA"/>
</dbReference>
<keyword evidence="4" id="KW-1185">Reference proteome</keyword>
<sequence length="254" mass="27865">MVTSEEEMNRLRLKTKIKYPPYFDRIIFLIAATYLIVVGAWLYRQYRQSIIVRNQESSDINYQNLGEDNLNEENPSLEIPVNLNPGEIPPLPSVLDNSPPEISALPIPTPPPLVNGMDLMPPPLESTAQIPDQIPQSLPTPPPPTPVTPSRPNTVPIISNNDFPPPPPINNSTSENVETTSATNNSQKKNALVGVIQLPDGAGFALFNINNITERVPVGNAIASTGWTLGSIYDNEVIINRNNQSLSLRVGESF</sequence>
<keyword evidence="2" id="KW-0472">Membrane</keyword>
<feature type="region of interest" description="Disordered" evidence="1">
    <location>
        <begin position="123"/>
        <end position="151"/>
    </location>
</feature>
<evidence type="ECO:0000256" key="1">
    <source>
        <dbReference type="SAM" id="MobiDB-lite"/>
    </source>
</evidence>
<dbReference type="AlphaFoldDB" id="K9YH26"/>
<dbReference type="BioCyc" id="CSTA292563:G1353-270-MONOMER"/>
<name>K9YH26_CYASC</name>
<dbReference type="HOGENOM" id="CLU_1092898_0_0_3"/>